<evidence type="ECO:0000313" key="3">
    <source>
        <dbReference type="EMBL" id="KAL0391027.1"/>
    </source>
</evidence>
<dbReference type="EMBL" id="JACGWM010000002">
    <property type="protein sequence ID" value="KAL0391027.1"/>
    <property type="molecule type" value="Genomic_DNA"/>
</dbReference>
<reference evidence="3" key="1">
    <citation type="submission" date="2020-06" db="EMBL/GenBank/DDBJ databases">
        <authorList>
            <person name="Li T."/>
            <person name="Hu X."/>
            <person name="Zhang T."/>
            <person name="Song X."/>
            <person name="Zhang H."/>
            <person name="Dai N."/>
            <person name="Sheng W."/>
            <person name="Hou X."/>
            <person name="Wei L."/>
        </authorList>
    </citation>
    <scope>NUCLEOTIDE SEQUENCE</scope>
    <source>
        <strain evidence="3">KEN8</strain>
        <tissue evidence="3">Leaf</tissue>
    </source>
</reference>
<comment type="caution">
    <text evidence="3">The sequence shown here is derived from an EMBL/GenBank/DDBJ whole genome shotgun (WGS) entry which is preliminary data.</text>
</comment>
<keyword evidence="1" id="KW-0812">Transmembrane</keyword>
<accession>A0AAW2SG22</accession>
<dbReference type="InterPro" id="IPR043502">
    <property type="entry name" value="DNA/RNA_pol_sf"/>
</dbReference>
<dbReference type="Pfam" id="PF00078">
    <property type="entry name" value="RVT_1"/>
    <property type="match status" value="1"/>
</dbReference>
<dbReference type="InterPro" id="IPR000477">
    <property type="entry name" value="RT_dom"/>
</dbReference>
<protein>
    <recommendedName>
        <fullName evidence="2">Reverse transcriptase domain-containing protein</fullName>
    </recommendedName>
</protein>
<gene>
    <name evidence="3" type="ORF">Scaly_0459800</name>
</gene>
<reference evidence="3" key="2">
    <citation type="journal article" date="2024" name="Plant">
        <title>Genomic evolution and insights into agronomic trait innovations of Sesamum species.</title>
        <authorList>
            <person name="Miao H."/>
            <person name="Wang L."/>
            <person name="Qu L."/>
            <person name="Liu H."/>
            <person name="Sun Y."/>
            <person name="Le M."/>
            <person name="Wang Q."/>
            <person name="Wei S."/>
            <person name="Zheng Y."/>
            <person name="Lin W."/>
            <person name="Duan Y."/>
            <person name="Cao H."/>
            <person name="Xiong S."/>
            <person name="Wang X."/>
            <person name="Wei L."/>
            <person name="Li C."/>
            <person name="Ma Q."/>
            <person name="Ju M."/>
            <person name="Zhao R."/>
            <person name="Li G."/>
            <person name="Mu C."/>
            <person name="Tian Q."/>
            <person name="Mei H."/>
            <person name="Zhang T."/>
            <person name="Gao T."/>
            <person name="Zhang H."/>
        </authorList>
    </citation>
    <scope>NUCLEOTIDE SEQUENCE</scope>
    <source>
        <strain evidence="3">KEN8</strain>
    </source>
</reference>
<keyword evidence="1" id="KW-1133">Transmembrane helix</keyword>
<name>A0AAW2SG22_9LAMI</name>
<feature type="domain" description="Reverse transcriptase" evidence="2">
    <location>
        <begin position="47"/>
        <end position="187"/>
    </location>
</feature>
<sequence length="279" mass="31867">MHSLSANKKDLNVALKLDMAKLTIESIRLSWTLCYSILVSLVIWVQLVRNCVQNYWFSVLINGSLSGFFKSTRGLRQGDPLSSSLFILASEHFSRRPNHFMEANRTLAFHGSEGVSHLAYADDVLIFSNSVDFSLNTIMEFQPIFGQRISLPKSSFVVSPKALMLVKHKIKRIMGFVLKPLLFTYLGAPIYVGQKKLEYFNTLIELLSYKIGRWEKKFLSYGSRLNLLKSVLAAMSIHLISVLKPPIGTVQHIERLFNKFFGGSLGTIKRLHWFSWHHI</sequence>
<proteinExistence type="predicted"/>
<dbReference type="SUPFAM" id="SSF56672">
    <property type="entry name" value="DNA/RNA polymerases"/>
    <property type="match status" value="1"/>
</dbReference>
<evidence type="ECO:0000256" key="1">
    <source>
        <dbReference type="SAM" id="Phobius"/>
    </source>
</evidence>
<feature type="transmembrane region" description="Helical" evidence="1">
    <location>
        <begin position="29"/>
        <end position="47"/>
    </location>
</feature>
<dbReference type="PANTHER" id="PTHR33116">
    <property type="entry name" value="REVERSE TRANSCRIPTASE ZINC-BINDING DOMAIN-CONTAINING PROTEIN-RELATED-RELATED"/>
    <property type="match status" value="1"/>
</dbReference>
<dbReference type="PANTHER" id="PTHR33116:SF80">
    <property type="entry name" value="REVERSE TRANSCRIPTASE ZINC-BINDING DOMAIN-CONTAINING PROTEIN"/>
    <property type="match status" value="1"/>
</dbReference>
<keyword evidence="1" id="KW-0472">Membrane</keyword>
<dbReference type="AlphaFoldDB" id="A0AAW2SG22"/>
<organism evidence="3">
    <name type="scientific">Sesamum calycinum</name>
    <dbReference type="NCBI Taxonomy" id="2727403"/>
    <lineage>
        <taxon>Eukaryota</taxon>
        <taxon>Viridiplantae</taxon>
        <taxon>Streptophyta</taxon>
        <taxon>Embryophyta</taxon>
        <taxon>Tracheophyta</taxon>
        <taxon>Spermatophyta</taxon>
        <taxon>Magnoliopsida</taxon>
        <taxon>eudicotyledons</taxon>
        <taxon>Gunneridae</taxon>
        <taxon>Pentapetalae</taxon>
        <taxon>asterids</taxon>
        <taxon>lamiids</taxon>
        <taxon>Lamiales</taxon>
        <taxon>Pedaliaceae</taxon>
        <taxon>Sesamum</taxon>
    </lineage>
</organism>
<evidence type="ECO:0000259" key="2">
    <source>
        <dbReference type="Pfam" id="PF00078"/>
    </source>
</evidence>